<gene>
    <name evidence="1" type="ORF">OLEA9_A074775</name>
</gene>
<proteinExistence type="predicted"/>
<keyword evidence="1" id="KW-0378">Hydrolase</keyword>
<dbReference type="OrthoDB" id="3156807at2759"/>
<dbReference type="EMBL" id="CACTIH010003640">
    <property type="protein sequence ID" value="CAA2980086.1"/>
    <property type="molecule type" value="Genomic_DNA"/>
</dbReference>
<keyword evidence="1" id="KW-0347">Helicase</keyword>
<dbReference type="GO" id="GO:0004386">
    <property type="term" value="F:helicase activity"/>
    <property type="evidence" value="ECO:0007669"/>
    <property type="project" value="UniProtKB-KW"/>
</dbReference>
<dbReference type="Gramene" id="OE9A074775T1">
    <property type="protein sequence ID" value="OE9A074775C1"/>
    <property type="gene ID" value="OE9A074775"/>
</dbReference>
<evidence type="ECO:0000313" key="1">
    <source>
        <dbReference type="EMBL" id="CAA2980086.1"/>
    </source>
</evidence>
<accession>A0A8S0RLE8</accession>
<sequence length="120" mass="13955">MQECSSSTKRARLADEFINLVFSWSLEDICNEGLYRKQVKEIPEEHQSVEIYLDSYVYPLLEETRAKLASAMDGIYNAPFAEGLSTLGTARWRADGEEKIGKWKRRVKKKNESRLMFGNW</sequence>
<name>A0A8S0RLE8_OLEEU</name>
<organism evidence="1 2">
    <name type="scientific">Olea europaea subsp. europaea</name>
    <dbReference type="NCBI Taxonomy" id="158383"/>
    <lineage>
        <taxon>Eukaryota</taxon>
        <taxon>Viridiplantae</taxon>
        <taxon>Streptophyta</taxon>
        <taxon>Embryophyta</taxon>
        <taxon>Tracheophyta</taxon>
        <taxon>Spermatophyta</taxon>
        <taxon>Magnoliopsida</taxon>
        <taxon>eudicotyledons</taxon>
        <taxon>Gunneridae</taxon>
        <taxon>Pentapetalae</taxon>
        <taxon>asterids</taxon>
        <taxon>lamiids</taxon>
        <taxon>Lamiales</taxon>
        <taxon>Oleaceae</taxon>
        <taxon>Oleeae</taxon>
        <taxon>Olea</taxon>
    </lineage>
</organism>
<keyword evidence="1" id="KW-0067">ATP-binding</keyword>
<protein>
    <submittedName>
        <fullName evidence="1">Uncharacterized ATP-dependent helicase -like</fullName>
    </submittedName>
</protein>
<evidence type="ECO:0000313" key="2">
    <source>
        <dbReference type="Proteomes" id="UP000594638"/>
    </source>
</evidence>
<dbReference type="Proteomes" id="UP000594638">
    <property type="component" value="Unassembled WGS sequence"/>
</dbReference>
<keyword evidence="2" id="KW-1185">Reference proteome</keyword>
<dbReference type="AlphaFoldDB" id="A0A8S0RLE8"/>
<keyword evidence="1" id="KW-0547">Nucleotide-binding</keyword>
<comment type="caution">
    <text evidence="1">The sequence shown here is derived from an EMBL/GenBank/DDBJ whole genome shotgun (WGS) entry which is preliminary data.</text>
</comment>
<reference evidence="1 2" key="1">
    <citation type="submission" date="2019-12" db="EMBL/GenBank/DDBJ databases">
        <authorList>
            <person name="Alioto T."/>
            <person name="Alioto T."/>
            <person name="Gomez Garrido J."/>
        </authorList>
    </citation>
    <scope>NUCLEOTIDE SEQUENCE [LARGE SCALE GENOMIC DNA]</scope>
</reference>